<evidence type="ECO:0000313" key="2">
    <source>
        <dbReference type="EMBL" id="KAJ8971702.1"/>
    </source>
</evidence>
<keyword evidence="3" id="KW-1185">Reference proteome</keyword>
<name>A0AAV8ZVQ8_9CUCU</name>
<gene>
    <name evidence="2" type="ORF">NQ314_000577</name>
</gene>
<reference evidence="2" key="1">
    <citation type="journal article" date="2023" name="Insect Mol. Biol.">
        <title>Genome sequencing provides insights into the evolution of gene families encoding plant cell wall-degrading enzymes in longhorned beetles.</title>
        <authorList>
            <person name="Shin N.R."/>
            <person name="Okamura Y."/>
            <person name="Kirsch R."/>
            <person name="Pauchet Y."/>
        </authorList>
    </citation>
    <scope>NUCLEOTIDE SEQUENCE</scope>
    <source>
        <strain evidence="2">RBIC_L_NR</strain>
    </source>
</reference>
<comment type="caution">
    <text evidence="2">The sequence shown here is derived from an EMBL/GenBank/DDBJ whole genome shotgun (WGS) entry which is preliminary data.</text>
</comment>
<protein>
    <submittedName>
        <fullName evidence="2">Uncharacterized protein</fullName>
    </submittedName>
</protein>
<proteinExistence type="predicted"/>
<accession>A0AAV8ZVQ8</accession>
<organism evidence="2 3">
    <name type="scientific">Rhamnusium bicolor</name>
    <dbReference type="NCBI Taxonomy" id="1586634"/>
    <lineage>
        <taxon>Eukaryota</taxon>
        <taxon>Metazoa</taxon>
        <taxon>Ecdysozoa</taxon>
        <taxon>Arthropoda</taxon>
        <taxon>Hexapoda</taxon>
        <taxon>Insecta</taxon>
        <taxon>Pterygota</taxon>
        <taxon>Neoptera</taxon>
        <taxon>Endopterygota</taxon>
        <taxon>Coleoptera</taxon>
        <taxon>Polyphaga</taxon>
        <taxon>Cucujiformia</taxon>
        <taxon>Chrysomeloidea</taxon>
        <taxon>Cerambycidae</taxon>
        <taxon>Lepturinae</taxon>
        <taxon>Rhagiini</taxon>
        <taxon>Rhamnusium</taxon>
    </lineage>
</organism>
<dbReference type="EMBL" id="JANEYF010000171">
    <property type="protein sequence ID" value="KAJ8971702.1"/>
    <property type="molecule type" value="Genomic_DNA"/>
</dbReference>
<evidence type="ECO:0000256" key="1">
    <source>
        <dbReference type="SAM" id="MobiDB-lite"/>
    </source>
</evidence>
<evidence type="ECO:0000313" key="3">
    <source>
        <dbReference type="Proteomes" id="UP001162156"/>
    </source>
</evidence>
<dbReference type="Proteomes" id="UP001162156">
    <property type="component" value="Unassembled WGS sequence"/>
</dbReference>
<feature type="compositionally biased region" description="Polar residues" evidence="1">
    <location>
        <begin position="34"/>
        <end position="55"/>
    </location>
</feature>
<feature type="region of interest" description="Disordered" evidence="1">
    <location>
        <begin position="27"/>
        <end position="63"/>
    </location>
</feature>
<dbReference type="AlphaFoldDB" id="A0AAV8ZVQ8"/>
<sequence>MIGRCKIRNTKSESKVNRIEEMISEILKRLGPESGSSSQSPNDTESKTKSSNNTPPKGLPTCYLDRVYQKERDWGL</sequence>